<gene>
    <name evidence="2" type="ORF">FJM51_08630</name>
</gene>
<reference evidence="2 3" key="1">
    <citation type="submission" date="2019-06" db="EMBL/GenBank/DDBJ databases">
        <title>A novel bacterium of genus Amaricoccus, isolated from marine sediment.</title>
        <authorList>
            <person name="Huang H."/>
            <person name="Mo K."/>
            <person name="Hu Y."/>
        </authorList>
    </citation>
    <scope>NUCLEOTIDE SEQUENCE [LARGE SCALE GENOMIC DNA]</scope>
    <source>
        <strain evidence="2 3">HB172011</strain>
    </source>
</reference>
<accession>A0A501WZW9</accession>
<protein>
    <submittedName>
        <fullName evidence="2">TIM barrel protein</fullName>
    </submittedName>
</protein>
<organism evidence="2 3">
    <name type="scientific">Amaricoccus solimangrovi</name>
    <dbReference type="NCBI Taxonomy" id="2589815"/>
    <lineage>
        <taxon>Bacteria</taxon>
        <taxon>Pseudomonadati</taxon>
        <taxon>Pseudomonadota</taxon>
        <taxon>Alphaproteobacteria</taxon>
        <taxon>Rhodobacterales</taxon>
        <taxon>Paracoccaceae</taxon>
        <taxon>Amaricoccus</taxon>
    </lineage>
</organism>
<dbReference type="InterPro" id="IPR050312">
    <property type="entry name" value="IolE/XylAMocC-like"/>
</dbReference>
<dbReference type="SUPFAM" id="SSF51658">
    <property type="entry name" value="Xylose isomerase-like"/>
    <property type="match status" value="1"/>
</dbReference>
<evidence type="ECO:0000313" key="3">
    <source>
        <dbReference type="Proteomes" id="UP000319255"/>
    </source>
</evidence>
<dbReference type="OrthoDB" id="2274384at2"/>
<sequence>MTRPRLAINRTVAPGLPLADFLALARNAGAEGVEIRNDVPGREFADGTPASEVRARIAEAGLAVASINALQRFNDWTPAREREAAVLAAYARDLGAPGIVLCPVIDESLGWSPDERLARIAAGLRGLAPILADAGVTGYVEPLGMRGSTMDRQAEAVEAMQAVGAAGVFRLCYDTFQSFRRGDPTLFPEHVGLVHVSGITRTDLAPAELTEPDRGLVGPEDRVENLARLSGLPDYSGFVSLEPFDPSVQRDPDLAGKLAASLARLRGALEAATRVA</sequence>
<dbReference type="Proteomes" id="UP000319255">
    <property type="component" value="Unassembled WGS sequence"/>
</dbReference>
<dbReference type="PANTHER" id="PTHR12110">
    <property type="entry name" value="HYDROXYPYRUVATE ISOMERASE"/>
    <property type="match status" value="1"/>
</dbReference>
<proteinExistence type="predicted"/>
<dbReference type="PANTHER" id="PTHR12110:SF21">
    <property type="entry name" value="XYLOSE ISOMERASE-LIKE TIM BARREL DOMAIN-CONTAINING PROTEIN"/>
    <property type="match status" value="1"/>
</dbReference>
<keyword evidence="3" id="KW-1185">Reference proteome</keyword>
<evidence type="ECO:0000313" key="2">
    <source>
        <dbReference type="EMBL" id="TPE51746.1"/>
    </source>
</evidence>
<evidence type="ECO:0000259" key="1">
    <source>
        <dbReference type="Pfam" id="PF01261"/>
    </source>
</evidence>
<dbReference type="InterPro" id="IPR036237">
    <property type="entry name" value="Xyl_isomerase-like_sf"/>
</dbReference>
<dbReference type="InterPro" id="IPR013022">
    <property type="entry name" value="Xyl_isomerase-like_TIM-brl"/>
</dbReference>
<comment type="caution">
    <text evidence="2">The sequence shown here is derived from an EMBL/GenBank/DDBJ whole genome shotgun (WGS) entry which is preliminary data.</text>
</comment>
<feature type="domain" description="Xylose isomerase-like TIM barrel" evidence="1">
    <location>
        <begin position="22"/>
        <end position="260"/>
    </location>
</feature>
<dbReference type="RefSeq" id="WP_140453719.1">
    <property type="nucleotide sequence ID" value="NZ_VFRP01000006.1"/>
</dbReference>
<dbReference type="EMBL" id="VFRP01000006">
    <property type="protein sequence ID" value="TPE51746.1"/>
    <property type="molecule type" value="Genomic_DNA"/>
</dbReference>
<dbReference type="AlphaFoldDB" id="A0A501WZW9"/>
<dbReference type="Gene3D" id="3.20.20.150">
    <property type="entry name" value="Divalent-metal-dependent TIM barrel enzymes"/>
    <property type="match status" value="1"/>
</dbReference>
<name>A0A501WZW9_9RHOB</name>
<dbReference type="Pfam" id="PF01261">
    <property type="entry name" value="AP_endonuc_2"/>
    <property type="match status" value="1"/>
</dbReference>